<reference evidence="1 2" key="1">
    <citation type="submission" date="2024-09" db="EMBL/GenBank/DDBJ databases">
        <authorList>
            <person name="Sun Q."/>
            <person name="Mori K."/>
        </authorList>
    </citation>
    <scope>NUCLEOTIDE SEQUENCE [LARGE SCALE GENOMIC DNA]</scope>
    <source>
        <strain evidence="1 2">TBRC 0563</strain>
    </source>
</reference>
<accession>A0ABV5YNV3</accession>
<feature type="non-terminal residue" evidence="1">
    <location>
        <position position="73"/>
    </location>
</feature>
<sequence length="73" mass="7584">MGEAAGRPFMASSPVAAVRRAREVAGRWVMVFPLAAMGHRTGETGRRTGEMAGRSLMASVLVAVGGRAREVAG</sequence>
<dbReference type="EMBL" id="JBHLZP010000305">
    <property type="protein sequence ID" value="MFB9836728.1"/>
    <property type="molecule type" value="Genomic_DNA"/>
</dbReference>
<evidence type="ECO:0000313" key="2">
    <source>
        <dbReference type="Proteomes" id="UP001589627"/>
    </source>
</evidence>
<keyword evidence="2" id="KW-1185">Reference proteome</keyword>
<organism evidence="1 2">
    <name type="scientific">Actinoallomurus acaciae</name>
    <dbReference type="NCBI Taxonomy" id="502577"/>
    <lineage>
        <taxon>Bacteria</taxon>
        <taxon>Bacillati</taxon>
        <taxon>Actinomycetota</taxon>
        <taxon>Actinomycetes</taxon>
        <taxon>Streptosporangiales</taxon>
        <taxon>Thermomonosporaceae</taxon>
        <taxon>Actinoallomurus</taxon>
    </lineage>
</organism>
<name>A0ABV5YNV3_9ACTN</name>
<protein>
    <submittedName>
        <fullName evidence="1">Uncharacterized protein</fullName>
    </submittedName>
</protein>
<dbReference type="Proteomes" id="UP001589627">
    <property type="component" value="Unassembled WGS sequence"/>
</dbReference>
<evidence type="ECO:0000313" key="1">
    <source>
        <dbReference type="EMBL" id="MFB9836728.1"/>
    </source>
</evidence>
<gene>
    <name evidence="1" type="ORF">ACFFNX_31595</name>
</gene>
<comment type="caution">
    <text evidence="1">The sequence shown here is derived from an EMBL/GenBank/DDBJ whole genome shotgun (WGS) entry which is preliminary data.</text>
</comment>
<dbReference type="RefSeq" id="WP_378209529.1">
    <property type="nucleotide sequence ID" value="NZ_JBHLZP010000305.1"/>
</dbReference>
<proteinExistence type="predicted"/>